<dbReference type="SUPFAM" id="SSF51658">
    <property type="entry name" value="Xylose isomerase-like"/>
    <property type="match status" value="1"/>
</dbReference>
<reference evidence="2 3" key="1">
    <citation type="submission" date="2016-10" db="EMBL/GenBank/DDBJ databases">
        <authorList>
            <person name="de Groot N.N."/>
        </authorList>
    </citation>
    <scope>NUCLEOTIDE SEQUENCE [LARGE SCALE GENOMIC DNA]</scope>
    <source>
        <strain evidence="2 3">DSM 1283</strain>
    </source>
</reference>
<dbReference type="EMBL" id="FOWD01000009">
    <property type="protein sequence ID" value="SFO10898.1"/>
    <property type="molecule type" value="Genomic_DNA"/>
</dbReference>
<organism evidence="2 3">
    <name type="scientific">Anaerocolumna aminovalerica</name>
    <dbReference type="NCBI Taxonomy" id="1527"/>
    <lineage>
        <taxon>Bacteria</taxon>
        <taxon>Bacillati</taxon>
        <taxon>Bacillota</taxon>
        <taxon>Clostridia</taxon>
        <taxon>Lachnospirales</taxon>
        <taxon>Lachnospiraceae</taxon>
        <taxon>Anaerocolumna</taxon>
    </lineage>
</organism>
<evidence type="ECO:0000313" key="2">
    <source>
        <dbReference type="EMBL" id="SFO10898.1"/>
    </source>
</evidence>
<evidence type="ECO:0000259" key="1">
    <source>
        <dbReference type="Pfam" id="PF01261"/>
    </source>
</evidence>
<dbReference type="Pfam" id="PF01261">
    <property type="entry name" value="AP_endonuc_2"/>
    <property type="match status" value="1"/>
</dbReference>
<protein>
    <submittedName>
        <fullName evidence="2">D-tagatose 3-epimerase</fullName>
    </submittedName>
</protein>
<dbReference type="OrthoDB" id="9786584at2"/>
<dbReference type="Proteomes" id="UP000198806">
    <property type="component" value="Unassembled WGS sequence"/>
</dbReference>
<dbReference type="AlphaFoldDB" id="A0A1I5EHB0"/>
<dbReference type="RefSeq" id="WP_091685628.1">
    <property type="nucleotide sequence ID" value="NZ_BAABFM010000073.1"/>
</dbReference>
<dbReference type="PANTHER" id="PTHR12110:SF41">
    <property type="entry name" value="INOSOSE DEHYDRATASE"/>
    <property type="match status" value="1"/>
</dbReference>
<evidence type="ECO:0000313" key="3">
    <source>
        <dbReference type="Proteomes" id="UP000198806"/>
    </source>
</evidence>
<accession>A0A1I5EHB0</accession>
<dbReference type="InterPro" id="IPR050312">
    <property type="entry name" value="IolE/XylAMocC-like"/>
</dbReference>
<name>A0A1I5EHB0_9FIRM</name>
<feature type="domain" description="Xylose isomerase-like TIM barrel" evidence="1">
    <location>
        <begin position="24"/>
        <end position="274"/>
    </location>
</feature>
<keyword evidence="3" id="KW-1185">Reference proteome</keyword>
<dbReference type="PANTHER" id="PTHR12110">
    <property type="entry name" value="HYDROXYPYRUVATE ISOMERASE"/>
    <property type="match status" value="1"/>
</dbReference>
<dbReference type="InterPro" id="IPR036237">
    <property type="entry name" value="Xyl_isomerase-like_sf"/>
</dbReference>
<dbReference type="Gene3D" id="3.20.20.150">
    <property type="entry name" value="Divalent-metal-dependent TIM barrel enzymes"/>
    <property type="match status" value="1"/>
</dbReference>
<gene>
    <name evidence="2" type="ORF">SAMN04489757_10965</name>
</gene>
<dbReference type="STRING" id="1527.SAMN04489757_10965"/>
<sequence>MNPIGINLWNWTGDFNQSKIEYINKAAKLGYTAIEIGVENAAIDPIPIKEAIENNNLQVTLCAAMTKGKDISNFDEQIRENTKEYMRKCFLLGKEIGSKLFVGPVYAGGAKAHLLSREDKRKEWELAVTGLREMAEAAAEWGISIAIEPLNRYRTSVVNTLEQALQMVYDINKDNVGILYDTYQANIEEEDIYEPLKTICKAGKLLHVQLSDSNRGAPGMGHIDFKPVFEILKAYDYKGHITVETFTEGVFDSGWIVLDTPDNVAKIGMETIKQYI</sequence>
<proteinExistence type="predicted"/>
<dbReference type="InterPro" id="IPR013022">
    <property type="entry name" value="Xyl_isomerase-like_TIM-brl"/>
</dbReference>